<keyword evidence="1" id="KW-0489">Methyltransferase</keyword>
<dbReference type="Proteomes" id="UP000192801">
    <property type="component" value="Unassembled WGS sequence"/>
</dbReference>
<dbReference type="Gene3D" id="3.40.50.150">
    <property type="entry name" value="Vaccinia Virus protein VP39"/>
    <property type="match status" value="1"/>
</dbReference>
<keyword evidence="1" id="KW-0808">Transferase</keyword>
<dbReference type="AlphaFoldDB" id="A0A1X0DMG5"/>
<dbReference type="GO" id="GO:0032259">
    <property type="term" value="P:methylation"/>
    <property type="evidence" value="ECO:0007669"/>
    <property type="project" value="UniProtKB-KW"/>
</dbReference>
<dbReference type="InterPro" id="IPR029063">
    <property type="entry name" value="SAM-dependent_MTases_sf"/>
</dbReference>
<evidence type="ECO:0000313" key="1">
    <source>
        <dbReference type="EMBL" id="ORA73601.1"/>
    </source>
</evidence>
<organism evidence="1 2">
    <name type="scientific">Mycolicibacterium insubricum</name>
    <dbReference type="NCBI Taxonomy" id="444597"/>
    <lineage>
        <taxon>Bacteria</taxon>
        <taxon>Bacillati</taxon>
        <taxon>Actinomycetota</taxon>
        <taxon>Actinomycetes</taxon>
        <taxon>Mycobacteriales</taxon>
        <taxon>Mycobacteriaceae</taxon>
        <taxon>Mycolicibacterium</taxon>
    </lineage>
</organism>
<sequence>MTDTNALPMSDRNPAHLPGHWLLARLGKRVLRPGGRELTHRMLDAATLPGAEVVELAPGLGHTARQILTYVPAGYTGVEADEDAAKVSRDAVEGAGHVVVASAEHTGLPDASADVVVGEAMLTMQTDAHKAEIIAEAFRVLRPGGRYAIHELALTPDDVDDSVKTDVRQALARSIKVNARPLTEAEWRDLLGQAGFEVTETLFAPMALLEPKRLLSDEGLLRALKFVLNVARDSAARARVLGMRETFRTHRNNMTAISLIATKPA</sequence>
<dbReference type="RefSeq" id="WP_083029171.1">
    <property type="nucleotide sequence ID" value="NZ_AP022618.1"/>
</dbReference>
<dbReference type="SUPFAM" id="SSF53335">
    <property type="entry name" value="S-adenosyl-L-methionine-dependent methyltransferases"/>
    <property type="match status" value="1"/>
</dbReference>
<name>A0A1X0DMG5_9MYCO</name>
<dbReference type="InterPro" id="IPR050508">
    <property type="entry name" value="Methyltransf_Superfamily"/>
</dbReference>
<comment type="caution">
    <text evidence="1">The sequence shown here is derived from an EMBL/GenBank/DDBJ whole genome shotgun (WGS) entry which is preliminary data.</text>
</comment>
<dbReference type="PANTHER" id="PTHR42912:SF95">
    <property type="entry name" value="METHYLTRANSFERASE TYPE 11 DOMAIN-CONTAINING PROTEIN"/>
    <property type="match status" value="1"/>
</dbReference>
<dbReference type="CDD" id="cd02440">
    <property type="entry name" value="AdoMet_MTases"/>
    <property type="match status" value="1"/>
</dbReference>
<proteinExistence type="predicted"/>
<dbReference type="GO" id="GO:0008757">
    <property type="term" value="F:S-adenosylmethionine-dependent methyltransferase activity"/>
    <property type="evidence" value="ECO:0007669"/>
    <property type="project" value="InterPro"/>
</dbReference>
<keyword evidence="2" id="KW-1185">Reference proteome</keyword>
<dbReference type="PANTHER" id="PTHR42912">
    <property type="entry name" value="METHYLTRANSFERASE"/>
    <property type="match status" value="1"/>
</dbReference>
<reference evidence="1 2" key="1">
    <citation type="submission" date="2016-12" db="EMBL/GenBank/DDBJ databases">
        <title>The new phylogeny of genus Mycobacterium.</title>
        <authorList>
            <person name="Tortoli E."/>
            <person name="Trovato A."/>
            <person name="Cirillo D.M."/>
        </authorList>
    </citation>
    <scope>NUCLEOTIDE SEQUENCE [LARGE SCALE GENOMIC DNA]</scope>
    <source>
        <strain evidence="1 2">DSM 45130</strain>
    </source>
</reference>
<gene>
    <name evidence="1" type="ORF">BST26_02195</name>
</gene>
<evidence type="ECO:0000313" key="2">
    <source>
        <dbReference type="Proteomes" id="UP000192801"/>
    </source>
</evidence>
<dbReference type="EMBL" id="MVHS01000003">
    <property type="protein sequence ID" value="ORA73601.1"/>
    <property type="molecule type" value="Genomic_DNA"/>
</dbReference>
<dbReference type="OrthoDB" id="9805171at2"/>
<dbReference type="Pfam" id="PF08241">
    <property type="entry name" value="Methyltransf_11"/>
    <property type="match status" value="1"/>
</dbReference>
<dbReference type="InterPro" id="IPR013216">
    <property type="entry name" value="Methyltransf_11"/>
</dbReference>
<dbReference type="STRING" id="444597.BST26_02195"/>
<accession>A0A1X0DMG5</accession>
<protein>
    <submittedName>
        <fullName evidence="1">SAM-dependent methyltransferase</fullName>
    </submittedName>
</protein>